<dbReference type="AlphaFoldDB" id="A0AAW5RQH8"/>
<name>A0AAW5RQH8_AERME</name>
<protein>
    <submittedName>
        <fullName evidence="1">Uncharacterized protein</fullName>
    </submittedName>
</protein>
<proteinExistence type="predicted"/>
<organism evidence="1 2">
    <name type="scientific">Aeromonas media</name>
    <dbReference type="NCBI Taxonomy" id="651"/>
    <lineage>
        <taxon>Bacteria</taxon>
        <taxon>Pseudomonadati</taxon>
        <taxon>Pseudomonadota</taxon>
        <taxon>Gammaproteobacteria</taxon>
        <taxon>Aeromonadales</taxon>
        <taxon>Aeromonadaceae</taxon>
        <taxon>Aeromonas</taxon>
    </lineage>
</organism>
<comment type="caution">
    <text evidence="1">The sequence shown here is derived from an EMBL/GenBank/DDBJ whole genome shotgun (WGS) entry which is preliminary data.</text>
</comment>
<evidence type="ECO:0000313" key="1">
    <source>
        <dbReference type="EMBL" id="MCV3289981.1"/>
    </source>
</evidence>
<dbReference type="EMBL" id="JAJVCY010000039">
    <property type="protein sequence ID" value="MCV3289981.1"/>
    <property type="molecule type" value="Genomic_DNA"/>
</dbReference>
<dbReference type="RefSeq" id="WP_263685784.1">
    <property type="nucleotide sequence ID" value="NZ_JAJVCY010000039.1"/>
</dbReference>
<sequence length="164" mass="18990">MNVSTMDTVRTMAITHMSYETKRYTEADYDTAVEYSVMNIMDEEYLFSLHLGEFEVLAEIDTSLTKTSHFYILQEYGNRHEHDVEKGDSTSFKRAIRATVFARKSKLQFDVNHFDPDEIALNEILAGWSNACHRAEEVFAVNPQRLSHLFDAVHSAYHACQKKQ</sequence>
<evidence type="ECO:0000313" key="2">
    <source>
        <dbReference type="Proteomes" id="UP001208651"/>
    </source>
</evidence>
<accession>A0AAW5RQH8</accession>
<dbReference type="Proteomes" id="UP001208651">
    <property type="component" value="Unassembled WGS sequence"/>
</dbReference>
<gene>
    <name evidence="1" type="ORF">LZT28_17275</name>
</gene>
<reference evidence="1" key="1">
    <citation type="submission" date="2022-01" db="EMBL/GenBank/DDBJ databases">
        <title>Comparison of Fish pathogen Aeromonas spp.</title>
        <authorList>
            <person name="Dubey S."/>
            <person name="Sorum H."/>
            <person name="Munangandu H.M."/>
        </authorList>
    </citation>
    <scope>NUCLEOTIDE SEQUENCE</scope>
    <source>
        <strain evidence="1">SD/21-15</strain>
    </source>
</reference>